<name>A0ABT5D9E5_9BACT</name>
<dbReference type="RefSeq" id="WP_272139575.1">
    <property type="nucleotide sequence ID" value="NZ_JAQNDM010000002.1"/>
</dbReference>
<comment type="caution">
    <text evidence="1">The sequence shown here is derived from an EMBL/GenBank/DDBJ whole genome shotgun (WGS) entry which is preliminary data.</text>
</comment>
<evidence type="ECO:0000313" key="1">
    <source>
        <dbReference type="EMBL" id="MDC0710269.1"/>
    </source>
</evidence>
<organism evidence="1 2">
    <name type="scientific">Stigmatella ashevillensis</name>
    <dbReference type="NCBI Taxonomy" id="2995309"/>
    <lineage>
        <taxon>Bacteria</taxon>
        <taxon>Pseudomonadati</taxon>
        <taxon>Myxococcota</taxon>
        <taxon>Myxococcia</taxon>
        <taxon>Myxococcales</taxon>
        <taxon>Cystobacterineae</taxon>
        <taxon>Archangiaceae</taxon>
        <taxon>Stigmatella</taxon>
    </lineage>
</organism>
<proteinExistence type="predicted"/>
<protein>
    <submittedName>
        <fullName evidence="1">Uncharacterized protein</fullName>
    </submittedName>
</protein>
<reference evidence="1 2" key="1">
    <citation type="submission" date="2022-11" db="EMBL/GenBank/DDBJ databases">
        <title>Minimal conservation of predation-associated metabolite biosynthetic gene clusters underscores biosynthetic potential of Myxococcota including descriptions for ten novel species: Archangium lansinium sp. nov., Myxococcus landrumus sp. nov., Nannocystis bai.</title>
        <authorList>
            <person name="Ahearne A."/>
            <person name="Stevens C."/>
            <person name="Dowd S."/>
        </authorList>
    </citation>
    <scope>NUCLEOTIDE SEQUENCE [LARGE SCALE GENOMIC DNA]</scope>
    <source>
        <strain evidence="1 2">NCWAL01</strain>
    </source>
</reference>
<evidence type="ECO:0000313" key="2">
    <source>
        <dbReference type="Proteomes" id="UP001221838"/>
    </source>
</evidence>
<dbReference type="Proteomes" id="UP001221838">
    <property type="component" value="Unassembled WGS sequence"/>
</dbReference>
<gene>
    <name evidence="1" type="ORF">POL68_17460</name>
</gene>
<keyword evidence="2" id="KW-1185">Reference proteome</keyword>
<sequence>MMSELDLNTPGATARGSFREELDHWRSLARSEWQVRAAMARRQDPRIAESLTGYFLDRFAFRLFWGKHRGLEIADRFTQDLEELSRSWESRHLKLLHGVPSLGIAPSDFHAPIPESALLSELLWRWRSFLTERGLPRIEGQFQNPGGQRWGEFYLDSVLYPFYTPVHAGPGFYARLSPAQQSEVLRRHGIPGVTALYAFLARSHEETHRVQFGEPLLCEYLLAWLWCRFLNQEELWYWQRNDQTGESFNIEAPWVLRVELSRDEVIALFTDTQVGITAVCGPRAYEDLCLAAWLFDGKALRYREYLDVVTGYFEHRADPSWQEGARERLEARLLLSPRVRRTAD</sequence>
<accession>A0ABT5D9E5</accession>
<dbReference type="EMBL" id="JAQNDM010000002">
    <property type="protein sequence ID" value="MDC0710269.1"/>
    <property type="molecule type" value="Genomic_DNA"/>
</dbReference>